<evidence type="ECO:0000313" key="1">
    <source>
        <dbReference type="EMBL" id="TQL74739.1"/>
    </source>
</evidence>
<organism evidence="1 2">
    <name type="scientific">Stackebrandtia endophytica</name>
    <dbReference type="NCBI Taxonomy" id="1496996"/>
    <lineage>
        <taxon>Bacteria</taxon>
        <taxon>Bacillati</taxon>
        <taxon>Actinomycetota</taxon>
        <taxon>Actinomycetes</taxon>
        <taxon>Glycomycetales</taxon>
        <taxon>Glycomycetaceae</taxon>
        <taxon>Stackebrandtia</taxon>
    </lineage>
</organism>
<dbReference type="Proteomes" id="UP000317043">
    <property type="component" value="Unassembled WGS sequence"/>
</dbReference>
<dbReference type="RefSeq" id="WP_142034061.1">
    <property type="nucleotide sequence ID" value="NZ_JBHTGS010000002.1"/>
</dbReference>
<dbReference type="InParanoid" id="A0A543AQA2"/>
<comment type="caution">
    <text evidence="1">The sequence shown here is derived from an EMBL/GenBank/DDBJ whole genome shotgun (WGS) entry which is preliminary data.</text>
</comment>
<name>A0A543AQA2_9ACTN</name>
<keyword evidence="2" id="KW-1185">Reference proteome</keyword>
<evidence type="ECO:0000313" key="2">
    <source>
        <dbReference type="Proteomes" id="UP000317043"/>
    </source>
</evidence>
<reference evidence="1 2" key="1">
    <citation type="submission" date="2019-06" db="EMBL/GenBank/DDBJ databases">
        <title>Sequencing the genomes of 1000 actinobacteria strains.</title>
        <authorList>
            <person name="Klenk H.-P."/>
        </authorList>
    </citation>
    <scope>NUCLEOTIDE SEQUENCE [LARGE SCALE GENOMIC DNA]</scope>
    <source>
        <strain evidence="1 2">DSM 45928</strain>
    </source>
</reference>
<accession>A0A543AQA2</accession>
<proteinExistence type="predicted"/>
<sequence length="171" mass="19161">MRKWLDRKIEAYQEKAFKKYEEMHQTHTERPETFQPAMLNAMQGAQGHYNPADAAALSSPETAQFLGEPQAEQLRQMQELQAHGQRMKQLWDNGTDVELTVTAVEPTGITLGGQRQFAIQVQVNGLGDTYAARCVQVIPDPMMHTYGVGARFQGKVDPTNRADVGIFQKLG</sequence>
<dbReference type="EMBL" id="VFOW01000001">
    <property type="protein sequence ID" value="TQL74739.1"/>
    <property type="molecule type" value="Genomic_DNA"/>
</dbReference>
<gene>
    <name evidence="1" type="ORF">FB566_0225</name>
</gene>
<dbReference type="AlphaFoldDB" id="A0A543AQA2"/>
<protein>
    <submittedName>
        <fullName evidence="1">Uncharacterized protein</fullName>
    </submittedName>
</protein>
<dbReference type="OrthoDB" id="5191402at2"/>